<dbReference type="EMBL" id="KL367476">
    <property type="protein sequence ID" value="KFD72728.1"/>
    <property type="molecule type" value="Genomic_DNA"/>
</dbReference>
<gene>
    <name evidence="1" type="ORF">M513_01855</name>
    <name evidence="2" type="ORF">M514_01855</name>
</gene>
<name>A0A085MJE8_9BILA</name>
<evidence type="ECO:0000313" key="1">
    <source>
        <dbReference type="EMBL" id="KFD57344.1"/>
    </source>
</evidence>
<accession>A0A085MJE8</accession>
<dbReference type="EMBL" id="KL363189">
    <property type="protein sequence ID" value="KFD57344.1"/>
    <property type="molecule type" value="Genomic_DNA"/>
</dbReference>
<dbReference type="Proteomes" id="UP000030758">
    <property type="component" value="Unassembled WGS sequence"/>
</dbReference>
<evidence type="ECO:0000313" key="3">
    <source>
        <dbReference type="Proteomes" id="UP000030764"/>
    </source>
</evidence>
<protein>
    <submittedName>
        <fullName evidence="1">Uncharacterized protein</fullName>
    </submittedName>
</protein>
<dbReference type="Proteomes" id="UP000030764">
    <property type="component" value="Unassembled WGS sequence"/>
</dbReference>
<reference evidence="1 3" key="1">
    <citation type="journal article" date="2014" name="Nat. Genet.">
        <title>Genome and transcriptome of the porcine whipworm Trichuris suis.</title>
        <authorList>
            <person name="Jex A.R."/>
            <person name="Nejsum P."/>
            <person name="Schwarz E.M."/>
            <person name="Hu L."/>
            <person name="Young N.D."/>
            <person name="Hall R.S."/>
            <person name="Korhonen P.K."/>
            <person name="Liao S."/>
            <person name="Thamsborg S."/>
            <person name="Xia J."/>
            <person name="Xu P."/>
            <person name="Wang S."/>
            <person name="Scheerlinck J.P."/>
            <person name="Hofmann A."/>
            <person name="Sternberg P.W."/>
            <person name="Wang J."/>
            <person name="Gasser R.B."/>
        </authorList>
    </citation>
    <scope>NUCLEOTIDE SEQUENCE [LARGE SCALE GENOMIC DNA]</scope>
    <source>
        <strain evidence="2">DCEP-RM93F</strain>
        <strain evidence="1">DCEP-RM93M</strain>
    </source>
</reference>
<proteinExistence type="predicted"/>
<sequence>MLKSWPTLRLVDTSSNCTAFWDKSSSTIIPRFVSRLIFSLMKHLAIGTGANSGLSNISYTCTSTLCETSKKLDANESFSVFFSTSSTKCDLVPILGNLTTNDVGSCWSAGCHSNVALNNRPTMPMLLPKALTDMEFRISDVELISHFH</sequence>
<organism evidence="1 3">
    <name type="scientific">Trichuris suis</name>
    <name type="common">pig whipworm</name>
    <dbReference type="NCBI Taxonomy" id="68888"/>
    <lineage>
        <taxon>Eukaryota</taxon>
        <taxon>Metazoa</taxon>
        <taxon>Ecdysozoa</taxon>
        <taxon>Nematoda</taxon>
        <taxon>Enoplea</taxon>
        <taxon>Dorylaimia</taxon>
        <taxon>Trichinellida</taxon>
        <taxon>Trichuridae</taxon>
        <taxon>Trichuris</taxon>
    </lineage>
</organism>
<dbReference type="AlphaFoldDB" id="A0A085MJE8"/>
<evidence type="ECO:0000313" key="2">
    <source>
        <dbReference type="EMBL" id="KFD72728.1"/>
    </source>
</evidence>
<keyword evidence="3" id="KW-1185">Reference proteome</keyword>